<dbReference type="PROSITE" id="PS50249">
    <property type="entry name" value="MPN"/>
    <property type="match status" value="1"/>
</dbReference>
<dbReference type="InterPro" id="IPR037518">
    <property type="entry name" value="MPN"/>
</dbReference>
<name>L1JXH4_GUITC</name>
<dbReference type="SMART" id="SM00165">
    <property type="entry name" value="UBA"/>
    <property type="match status" value="1"/>
</dbReference>
<dbReference type="OrthoDB" id="10251089at2759"/>
<evidence type="ECO:0000259" key="3">
    <source>
        <dbReference type="PROSITE" id="PS50249"/>
    </source>
</evidence>
<dbReference type="eggNOG" id="KOG2834">
    <property type="taxonomic scope" value="Eukaryota"/>
</dbReference>
<dbReference type="GO" id="GO:0031625">
    <property type="term" value="F:ubiquitin protein ligase binding"/>
    <property type="evidence" value="ECO:0007669"/>
    <property type="project" value="TreeGrafter"/>
</dbReference>
<dbReference type="KEGG" id="gtt:GUITHDRAFT_175494"/>
<organism evidence="4">
    <name type="scientific">Guillardia theta (strain CCMP2712)</name>
    <name type="common">Cryptophyte</name>
    <dbReference type="NCBI Taxonomy" id="905079"/>
    <lineage>
        <taxon>Eukaryota</taxon>
        <taxon>Cryptophyceae</taxon>
        <taxon>Pyrenomonadales</taxon>
        <taxon>Geminigeraceae</taxon>
        <taxon>Guillardia</taxon>
    </lineage>
</organism>
<dbReference type="Pfam" id="PF05020">
    <property type="entry name" value="zf-NPL4"/>
    <property type="match status" value="1"/>
</dbReference>
<dbReference type="STRING" id="905079.L1JXH4"/>
<evidence type="ECO:0000313" key="4">
    <source>
        <dbReference type="EMBL" id="EKX52773.1"/>
    </source>
</evidence>
<dbReference type="InterPro" id="IPR024682">
    <property type="entry name" value="Npl4_Ub-like_dom"/>
</dbReference>
<dbReference type="GeneID" id="17309426"/>
<dbReference type="InterPro" id="IPR007717">
    <property type="entry name" value="NPL4_C"/>
</dbReference>
<dbReference type="EMBL" id="JH992972">
    <property type="protein sequence ID" value="EKX52773.1"/>
    <property type="molecule type" value="Genomic_DNA"/>
</dbReference>
<dbReference type="InterPro" id="IPR029071">
    <property type="entry name" value="Ubiquitin-like_domsf"/>
</dbReference>
<dbReference type="InterPro" id="IPR016563">
    <property type="entry name" value="Npl4"/>
</dbReference>
<dbReference type="Pfam" id="PF05021">
    <property type="entry name" value="NPL4"/>
    <property type="match status" value="1"/>
</dbReference>
<protein>
    <submittedName>
        <fullName evidence="4">NPL4-like protein, forms a complex with UFD1 and CDC48</fullName>
    </submittedName>
</protein>
<dbReference type="Gene3D" id="1.10.8.10">
    <property type="entry name" value="DNA helicase RuvA subunit, C-terminal domain"/>
    <property type="match status" value="1"/>
</dbReference>
<dbReference type="PANTHER" id="PTHR12710:SF0">
    <property type="entry name" value="NUCLEAR PROTEIN LOCALIZATION PROTEIN 4 HOMOLOG"/>
    <property type="match status" value="1"/>
</dbReference>
<dbReference type="RefSeq" id="XP_005839753.1">
    <property type="nucleotide sequence ID" value="XM_005839696.1"/>
</dbReference>
<accession>L1JXH4</accession>
<dbReference type="CDD" id="cd08061">
    <property type="entry name" value="MPN_NPL4"/>
    <property type="match status" value="1"/>
</dbReference>
<dbReference type="Pfam" id="PF11543">
    <property type="entry name" value="UN_NPL4"/>
    <property type="match status" value="1"/>
</dbReference>
<dbReference type="SUPFAM" id="SSF54236">
    <property type="entry name" value="Ubiquitin-like"/>
    <property type="match status" value="1"/>
</dbReference>
<dbReference type="Proteomes" id="UP000011087">
    <property type="component" value="Unassembled WGS sequence"/>
</dbReference>
<feature type="domain" description="MPN" evidence="3">
    <location>
        <begin position="239"/>
        <end position="404"/>
    </location>
</feature>
<comment type="similarity">
    <text evidence="1">Belongs to the NPL4 family.</text>
</comment>
<gene>
    <name evidence="4" type="primary">NPL4</name>
    <name evidence="4" type="ORF">GUITHDRAFT_175494</name>
</gene>
<dbReference type="GO" id="GO:0006511">
    <property type="term" value="P:ubiquitin-dependent protein catabolic process"/>
    <property type="evidence" value="ECO:0007669"/>
    <property type="project" value="InterPro"/>
</dbReference>
<dbReference type="Gene3D" id="3.10.20.90">
    <property type="entry name" value="Phosphatidylinositol 3-kinase Catalytic Subunit, Chain A, domain 1"/>
    <property type="match status" value="1"/>
</dbReference>
<proteinExistence type="inferred from homology"/>
<dbReference type="CDD" id="cd17055">
    <property type="entry name" value="Ubl_AtNPL4_like"/>
    <property type="match status" value="1"/>
</dbReference>
<dbReference type="SUPFAM" id="SSF46934">
    <property type="entry name" value="UBA-like"/>
    <property type="match status" value="1"/>
</dbReference>
<evidence type="ECO:0000313" key="5">
    <source>
        <dbReference type="EnsemblProtists" id="EKX52773"/>
    </source>
</evidence>
<evidence type="ECO:0000259" key="2">
    <source>
        <dbReference type="PROSITE" id="PS50030"/>
    </source>
</evidence>
<dbReference type="AlphaFoldDB" id="L1JXH4"/>
<keyword evidence="6" id="KW-1185">Reference proteome</keyword>
<dbReference type="HOGENOM" id="CLU_017172_2_0_1"/>
<dbReference type="PaxDb" id="55529-EKX52773"/>
<dbReference type="GO" id="GO:0043130">
    <property type="term" value="F:ubiquitin binding"/>
    <property type="evidence" value="ECO:0007669"/>
    <property type="project" value="TreeGrafter"/>
</dbReference>
<dbReference type="InterPro" id="IPR009060">
    <property type="entry name" value="UBA-like_sf"/>
</dbReference>
<feature type="domain" description="UBA" evidence="2">
    <location>
        <begin position="616"/>
        <end position="656"/>
    </location>
</feature>
<sequence>MIVRIQTREGQARVEVDPSETLEALAAKLQQQLPTIKQFKLSRDPSHKDYLGPAEATLSSLRIQHGDRIFAQHEESPPSVPHEPEAMTHMVGNSLSGEKVVEILDTVPREHKKKISDIVLDQVDLELTKMDGREKLKSTSRRSFGDESIDTMAVEPYDERLLKEKDVKLMSFHAYLRKLKSHSGGGKFSELKRHDFGSYGEAGGKTGTEKGWGERTVSMSRLPKPMTLDRQKYRHVDRVEIEDPQILDKFLDAWRQTGAMRYGYLYGTYEVDTNVPLGIKAVVKAIYEPPQECAADGVNMLRDPYSDAIDSTAAMLGLVKVGWIFIDLEVMADDHNKYVCSRGKDTYFLRSNECIIAARLQNMNPSKCLECDDLEFGSKFVTVVVTGNEKNELDYVAYQVSQQGMDLERAEGILEYTAKPNLCRVAQSTPDRYVPAIFYQDVSEFGNKMVHEAKPYFPVDYLVVSVNGPTFPQQANPLFKRNFPIENRMYAPQTLEALKAHLNSPDNKPFRPTGQLKTISDFHLIVYLATHPGLFSSHSDEGLRILCEAVKERDSNKASEFMQSPAWQNVLRMIDNDKNLSSGDTEMAGAEFGTSIGAARSGAMSSSRPATASSAAQYEEQADQLEMMGFDRNRALEILNIVHGNIETAIEMLSGS</sequence>
<reference evidence="6" key="2">
    <citation type="submission" date="2012-11" db="EMBL/GenBank/DDBJ databases">
        <authorList>
            <person name="Kuo A."/>
            <person name="Curtis B.A."/>
            <person name="Tanifuji G."/>
            <person name="Burki F."/>
            <person name="Gruber A."/>
            <person name="Irimia M."/>
            <person name="Maruyama S."/>
            <person name="Arias M.C."/>
            <person name="Ball S.G."/>
            <person name="Gile G.H."/>
            <person name="Hirakawa Y."/>
            <person name="Hopkins J.F."/>
            <person name="Rensing S.A."/>
            <person name="Schmutz J."/>
            <person name="Symeonidi A."/>
            <person name="Elias M."/>
            <person name="Eveleigh R.J."/>
            <person name="Herman E.K."/>
            <person name="Klute M.J."/>
            <person name="Nakayama T."/>
            <person name="Obornik M."/>
            <person name="Reyes-Prieto A."/>
            <person name="Armbrust E.V."/>
            <person name="Aves S.J."/>
            <person name="Beiko R.G."/>
            <person name="Coutinho P."/>
            <person name="Dacks J.B."/>
            <person name="Durnford D.G."/>
            <person name="Fast N.M."/>
            <person name="Green B.R."/>
            <person name="Grisdale C."/>
            <person name="Hempe F."/>
            <person name="Henrissat B."/>
            <person name="Hoppner M.P."/>
            <person name="Ishida K.-I."/>
            <person name="Kim E."/>
            <person name="Koreny L."/>
            <person name="Kroth P.G."/>
            <person name="Liu Y."/>
            <person name="Malik S.-B."/>
            <person name="Maier U.G."/>
            <person name="McRose D."/>
            <person name="Mock T."/>
            <person name="Neilson J.A."/>
            <person name="Onodera N.T."/>
            <person name="Poole A.M."/>
            <person name="Pritham E.J."/>
            <person name="Richards T.A."/>
            <person name="Rocap G."/>
            <person name="Roy S.W."/>
            <person name="Sarai C."/>
            <person name="Schaack S."/>
            <person name="Shirato S."/>
            <person name="Slamovits C.H."/>
            <person name="Spencer D.F."/>
            <person name="Suzuki S."/>
            <person name="Worden A.Z."/>
            <person name="Zauner S."/>
            <person name="Barry K."/>
            <person name="Bell C."/>
            <person name="Bharti A.K."/>
            <person name="Crow J.A."/>
            <person name="Grimwood J."/>
            <person name="Kramer R."/>
            <person name="Lindquist E."/>
            <person name="Lucas S."/>
            <person name="Salamov A."/>
            <person name="McFadden G.I."/>
            <person name="Lane C.E."/>
            <person name="Keeling P.J."/>
            <person name="Gray M.W."/>
            <person name="Grigoriev I.V."/>
            <person name="Archibald J.M."/>
        </authorList>
    </citation>
    <scope>NUCLEOTIDE SEQUENCE</scope>
    <source>
        <strain evidence="6">CCMP2712</strain>
    </source>
</reference>
<reference evidence="4 6" key="1">
    <citation type="journal article" date="2012" name="Nature">
        <title>Algal genomes reveal evolutionary mosaicism and the fate of nucleomorphs.</title>
        <authorList>
            <consortium name="DOE Joint Genome Institute"/>
            <person name="Curtis B.A."/>
            <person name="Tanifuji G."/>
            <person name="Burki F."/>
            <person name="Gruber A."/>
            <person name="Irimia M."/>
            <person name="Maruyama S."/>
            <person name="Arias M.C."/>
            <person name="Ball S.G."/>
            <person name="Gile G.H."/>
            <person name="Hirakawa Y."/>
            <person name="Hopkins J.F."/>
            <person name="Kuo A."/>
            <person name="Rensing S.A."/>
            <person name="Schmutz J."/>
            <person name="Symeonidi A."/>
            <person name="Elias M."/>
            <person name="Eveleigh R.J."/>
            <person name="Herman E.K."/>
            <person name="Klute M.J."/>
            <person name="Nakayama T."/>
            <person name="Obornik M."/>
            <person name="Reyes-Prieto A."/>
            <person name="Armbrust E.V."/>
            <person name="Aves S.J."/>
            <person name="Beiko R.G."/>
            <person name="Coutinho P."/>
            <person name="Dacks J.B."/>
            <person name="Durnford D.G."/>
            <person name="Fast N.M."/>
            <person name="Green B.R."/>
            <person name="Grisdale C.J."/>
            <person name="Hempel F."/>
            <person name="Henrissat B."/>
            <person name="Hoppner M.P."/>
            <person name="Ishida K."/>
            <person name="Kim E."/>
            <person name="Koreny L."/>
            <person name="Kroth P.G."/>
            <person name="Liu Y."/>
            <person name="Malik S.B."/>
            <person name="Maier U.G."/>
            <person name="McRose D."/>
            <person name="Mock T."/>
            <person name="Neilson J.A."/>
            <person name="Onodera N.T."/>
            <person name="Poole A.M."/>
            <person name="Pritham E.J."/>
            <person name="Richards T.A."/>
            <person name="Rocap G."/>
            <person name="Roy S.W."/>
            <person name="Sarai C."/>
            <person name="Schaack S."/>
            <person name="Shirato S."/>
            <person name="Slamovits C.H."/>
            <person name="Spencer D.F."/>
            <person name="Suzuki S."/>
            <person name="Worden A.Z."/>
            <person name="Zauner S."/>
            <person name="Barry K."/>
            <person name="Bell C."/>
            <person name="Bharti A.K."/>
            <person name="Crow J.A."/>
            <person name="Grimwood J."/>
            <person name="Kramer R."/>
            <person name="Lindquist E."/>
            <person name="Lucas S."/>
            <person name="Salamov A."/>
            <person name="McFadden G.I."/>
            <person name="Lane C.E."/>
            <person name="Keeling P.J."/>
            <person name="Gray M.W."/>
            <person name="Grigoriev I.V."/>
            <person name="Archibald J.M."/>
        </authorList>
    </citation>
    <scope>NUCLEOTIDE SEQUENCE</scope>
    <source>
        <strain evidence="4 6">CCMP2712</strain>
    </source>
</reference>
<dbReference type="GO" id="GO:0005634">
    <property type="term" value="C:nucleus"/>
    <property type="evidence" value="ECO:0007669"/>
    <property type="project" value="TreeGrafter"/>
</dbReference>
<evidence type="ECO:0000313" key="6">
    <source>
        <dbReference type="Proteomes" id="UP000011087"/>
    </source>
</evidence>
<dbReference type="InterPro" id="IPR015940">
    <property type="entry name" value="UBA"/>
</dbReference>
<dbReference type="InterPro" id="IPR007716">
    <property type="entry name" value="NPL4_Zn-bd_put"/>
</dbReference>
<dbReference type="EnsemblProtists" id="EKX52773">
    <property type="protein sequence ID" value="EKX52773"/>
    <property type="gene ID" value="GUITHDRAFT_175494"/>
</dbReference>
<evidence type="ECO:0000256" key="1">
    <source>
        <dbReference type="ARBA" id="ARBA00011025"/>
    </source>
</evidence>
<reference evidence="5" key="3">
    <citation type="submission" date="2016-03" db="UniProtKB">
        <authorList>
            <consortium name="EnsemblProtists"/>
        </authorList>
    </citation>
    <scope>IDENTIFICATION</scope>
</reference>
<dbReference type="PANTHER" id="PTHR12710">
    <property type="entry name" value="NUCLEAR PROTEIN LOCALIZATION 4"/>
    <property type="match status" value="1"/>
</dbReference>
<dbReference type="PIRSF" id="PIRSF010052">
    <property type="entry name" value="Polyub_prc_Npl4"/>
    <property type="match status" value="1"/>
</dbReference>
<dbReference type="PROSITE" id="PS50030">
    <property type="entry name" value="UBA"/>
    <property type="match status" value="1"/>
</dbReference>
<dbReference type="OMA" id="KWSRTGR"/>